<sequence>MKRKPTDTTHNVAHLAMPLSGGVALSVSHPDMPEGMNAQLFPDGPFAARDGRPATATEGALSAWRMDADIAAALTAKVAARETPLPVDYEHQLILAKQNGKPAPASGWVEAVAYVPGRGLFAAVSWTAKAREHISADEYRYISPVFRFDQATGAVLEILSVALTNNPALDGMDAVALAALFPSASAATTTPPQTKETNMDELLERLRWLLNLPITATAEEIVAQLDKLKAQLTGGDDAAASVDLLALLKGLKEKDESIAALTAQVEKPDPAKYAPVAALANLQQANAALAAKLEQLANGAQVAKVDAVIQAALADGRLTAGLEPWARALGAKDEAALTAYLTAAAPVTALGSMQSSGLPGGQPPAGGSATAALSSEEIFVADQLGMTHAEFKTAKEAK</sequence>
<dbReference type="AlphaFoldDB" id="A0A239AIA9"/>
<dbReference type="EMBL" id="FZOC01000004">
    <property type="protein sequence ID" value="SNR95387.1"/>
    <property type="molecule type" value="Genomic_DNA"/>
</dbReference>
<organism evidence="1 2">
    <name type="scientific">Humidesulfovibrio mexicanus</name>
    <dbReference type="NCBI Taxonomy" id="147047"/>
    <lineage>
        <taxon>Bacteria</taxon>
        <taxon>Pseudomonadati</taxon>
        <taxon>Thermodesulfobacteriota</taxon>
        <taxon>Desulfovibrionia</taxon>
        <taxon>Desulfovibrionales</taxon>
        <taxon>Desulfovibrionaceae</taxon>
        <taxon>Humidesulfovibrio</taxon>
    </lineage>
</organism>
<dbReference type="Proteomes" id="UP000198324">
    <property type="component" value="Unassembled WGS sequence"/>
</dbReference>
<proteinExistence type="predicted"/>
<dbReference type="Pfam" id="PF10123">
    <property type="entry name" value="Mu-like_Pro"/>
    <property type="match status" value="1"/>
</dbReference>
<reference evidence="1 2" key="1">
    <citation type="submission" date="2017-06" db="EMBL/GenBank/DDBJ databases">
        <authorList>
            <person name="Kim H.J."/>
            <person name="Triplett B.A."/>
        </authorList>
    </citation>
    <scope>NUCLEOTIDE SEQUENCE [LARGE SCALE GENOMIC DNA]</scope>
    <source>
        <strain evidence="1 2">DSM 13116</strain>
    </source>
</reference>
<evidence type="ECO:0000313" key="1">
    <source>
        <dbReference type="EMBL" id="SNR95387.1"/>
    </source>
</evidence>
<gene>
    <name evidence="1" type="ORF">SAMN04488503_2004</name>
</gene>
<protein>
    <submittedName>
        <fullName evidence="1">Mu-like prophage I protein</fullName>
    </submittedName>
</protein>
<name>A0A239AIA9_9BACT</name>
<keyword evidence="2" id="KW-1185">Reference proteome</keyword>
<dbReference type="RefSeq" id="WP_179216980.1">
    <property type="nucleotide sequence ID" value="NZ_FZOC01000004.1"/>
</dbReference>
<dbReference type="InterPro" id="IPR012106">
    <property type="entry name" value="Phage_Mu_Gp1"/>
</dbReference>
<dbReference type="PIRSF" id="PIRSF016624">
    <property type="entry name" value="Mu_prophg_I"/>
    <property type="match status" value="1"/>
</dbReference>
<evidence type="ECO:0000313" key="2">
    <source>
        <dbReference type="Proteomes" id="UP000198324"/>
    </source>
</evidence>
<accession>A0A239AIA9</accession>